<accession>A0A0B8T1B5</accession>
<evidence type="ECO:0000313" key="2">
    <source>
        <dbReference type="Proteomes" id="UP000031802"/>
    </source>
</evidence>
<protein>
    <recommendedName>
        <fullName evidence="3">Cytoplasmic protein</fullName>
    </recommendedName>
</protein>
<dbReference type="AlphaFoldDB" id="A0A0B8T1B5"/>
<dbReference type="RefSeq" id="WP_037497696.1">
    <property type="nucleotide sequence ID" value="NZ_JJMU01000024.1"/>
</dbReference>
<dbReference type="eggNOG" id="ENOG50301DU">
    <property type="taxonomic scope" value="Bacteria"/>
</dbReference>
<gene>
    <name evidence="1" type="ORF">DI53_1515</name>
</gene>
<dbReference type="Pfam" id="PF14328">
    <property type="entry name" value="DUF4385"/>
    <property type="match status" value="1"/>
</dbReference>
<dbReference type="Proteomes" id="UP000031802">
    <property type="component" value="Unassembled WGS sequence"/>
</dbReference>
<comment type="caution">
    <text evidence="1">The sequence shown here is derived from an EMBL/GenBank/DDBJ whole genome shotgun (WGS) entry which is preliminary data.</text>
</comment>
<evidence type="ECO:0008006" key="3">
    <source>
        <dbReference type="Google" id="ProtNLM"/>
    </source>
</evidence>
<evidence type="ECO:0000313" key="1">
    <source>
        <dbReference type="EMBL" id="KGE14486.1"/>
    </source>
</evidence>
<dbReference type="OrthoDB" id="65486at2"/>
<organism evidence="1 2">
    <name type="scientific">Sphingobacterium deserti</name>
    <dbReference type="NCBI Taxonomy" id="1229276"/>
    <lineage>
        <taxon>Bacteria</taxon>
        <taxon>Pseudomonadati</taxon>
        <taxon>Bacteroidota</taxon>
        <taxon>Sphingobacteriia</taxon>
        <taxon>Sphingobacteriales</taxon>
        <taxon>Sphingobacteriaceae</taxon>
        <taxon>Sphingobacterium</taxon>
    </lineage>
</organism>
<dbReference type="PATRIC" id="fig|1229276.3.peg.1567"/>
<reference evidence="1 2" key="2">
    <citation type="journal article" date="2015" name="PLoS ONE">
        <title>Whole-Genome Optical Mapping and Finished Genome Sequence of Sphingobacterium deserti sp. nov., a New Species Isolated from the Western Desert of China.</title>
        <authorList>
            <person name="Teng C."/>
            <person name="Zhou Z."/>
            <person name="Molnar I."/>
            <person name="Li X."/>
            <person name="Tang R."/>
            <person name="Chen M."/>
            <person name="Wang L."/>
            <person name="Su S."/>
            <person name="Zhang W."/>
            <person name="Lin M."/>
        </authorList>
    </citation>
    <scope>NUCLEOTIDE SEQUENCE [LARGE SCALE GENOMIC DNA]</scope>
    <source>
        <strain evidence="2">ACCC05744</strain>
    </source>
</reference>
<sequence>MEHRQPSYLNFDKAHYAWKPDIDYRAEPQQYLVGKGEQGVLICEPYKSEIGQYWRFKTESIALESSDKIFALFEAYLKADDFVGADMARKYLQMGYTRARRYANYKGGKKYDEQNDYALLKRGTGDVEKAAAAAVFYKRWKEAEANEKYAKMKKQWKHERG</sequence>
<dbReference type="EMBL" id="JJMU01000024">
    <property type="protein sequence ID" value="KGE14486.1"/>
    <property type="molecule type" value="Genomic_DNA"/>
</dbReference>
<keyword evidence="2" id="KW-1185">Reference proteome</keyword>
<name>A0A0B8T1B5_9SPHI</name>
<proteinExistence type="predicted"/>
<dbReference type="InterPro" id="IPR025494">
    <property type="entry name" value="DUF4385"/>
</dbReference>
<dbReference type="STRING" id="1229276.DI53_1515"/>
<reference evidence="2" key="1">
    <citation type="submission" date="2014-04" db="EMBL/GenBank/DDBJ databases">
        <title>Whole-Genome optical mapping and complete genome sequence of Sphingobacterium deserti sp. nov., a new spaces isolated from desert in the west of China.</title>
        <authorList>
            <person name="Teng C."/>
            <person name="Zhou Z."/>
            <person name="Li X."/>
            <person name="Chen M."/>
            <person name="Lin M."/>
            <person name="Wang L."/>
            <person name="Su S."/>
            <person name="Zhang C."/>
            <person name="Zhang W."/>
        </authorList>
    </citation>
    <scope>NUCLEOTIDE SEQUENCE [LARGE SCALE GENOMIC DNA]</scope>
    <source>
        <strain evidence="2">ACCC05744</strain>
    </source>
</reference>